<dbReference type="CDD" id="cd00190">
    <property type="entry name" value="Tryp_SPc"/>
    <property type="match status" value="1"/>
</dbReference>
<evidence type="ECO:0000256" key="4">
    <source>
        <dbReference type="ARBA" id="ARBA00022825"/>
    </source>
</evidence>
<evidence type="ECO:0000256" key="5">
    <source>
        <dbReference type="ARBA" id="ARBA00023157"/>
    </source>
</evidence>
<accession>A0A034WIP1</accession>
<reference evidence="8" key="1">
    <citation type="journal article" date="2014" name="BMC Genomics">
        <title>Characterizing the developmental transcriptome of the oriental fruit fly, Bactrocera dorsalis (Diptera: Tephritidae) through comparative genomic analysis with Drosophila melanogaster utilizing modENCODE datasets.</title>
        <authorList>
            <person name="Geib S.M."/>
            <person name="Calla B."/>
            <person name="Hall B."/>
            <person name="Hou S."/>
            <person name="Manoukis N.C."/>
        </authorList>
    </citation>
    <scope>NUCLEOTIDE SEQUENCE</scope>
    <source>
        <strain evidence="8">Punador</strain>
    </source>
</reference>
<dbReference type="OrthoDB" id="6755574at2759"/>
<comment type="similarity">
    <text evidence="1">Belongs to the peptidase S1 family.</text>
</comment>
<keyword evidence="6" id="KW-0732">Signal</keyword>
<dbReference type="Pfam" id="PF00089">
    <property type="entry name" value="Trypsin"/>
    <property type="match status" value="1"/>
</dbReference>
<dbReference type="PRINTS" id="PR00722">
    <property type="entry name" value="CHYMOTRYPSIN"/>
</dbReference>
<evidence type="ECO:0000256" key="6">
    <source>
        <dbReference type="SAM" id="SignalP"/>
    </source>
</evidence>
<dbReference type="PANTHER" id="PTHR24276:SF91">
    <property type="entry name" value="AT26814P-RELATED"/>
    <property type="match status" value="1"/>
</dbReference>
<keyword evidence="3" id="KW-0378">Hydrolase</keyword>
<evidence type="ECO:0000256" key="1">
    <source>
        <dbReference type="ARBA" id="ARBA00007664"/>
    </source>
</evidence>
<dbReference type="InterPro" id="IPR001254">
    <property type="entry name" value="Trypsin_dom"/>
</dbReference>
<protein>
    <submittedName>
        <fullName evidence="8">Trypsin</fullName>
    </submittedName>
</protein>
<proteinExistence type="inferred from homology"/>
<dbReference type="InterPro" id="IPR050430">
    <property type="entry name" value="Peptidase_S1"/>
</dbReference>
<feature type="chain" id="PRO_5001557735" evidence="6">
    <location>
        <begin position="24"/>
        <end position="253"/>
    </location>
</feature>
<evidence type="ECO:0000313" key="8">
    <source>
        <dbReference type="EMBL" id="JAC53638.1"/>
    </source>
</evidence>
<gene>
    <name evidence="8" type="primary">TRYP</name>
</gene>
<dbReference type="InterPro" id="IPR009003">
    <property type="entry name" value="Peptidase_S1_PA"/>
</dbReference>
<dbReference type="AlphaFoldDB" id="A0A034WIP1"/>
<dbReference type="EMBL" id="GAKP01005314">
    <property type="protein sequence ID" value="JAC53638.1"/>
    <property type="molecule type" value="Transcribed_RNA"/>
</dbReference>
<dbReference type="Gene3D" id="2.40.10.10">
    <property type="entry name" value="Trypsin-like serine proteases"/>
    <property type="match status" value="1"/>
</dbReference>
<dbReference type="PROSITE" id="PS50240">
    <property type="entry name" value="TRYPSIN_DOM"/>
    <property type="match status" value="1"/>
</dbReference>
<dbReference type="GO" id="GO:0006508">
    <property type="term" value="P:proteolysis"/>
    <property type="evidence" value="ECO:0007669"/>
    <property type="project" value="UniProtKB-KW"/>
</dbReference>
<dbReference type="SMART" id="SM00020">
    <property type="entry name" value="Tryp_SPc"/>
    <property type="match status" value="1"/>
</dbReference>
<organism evidence="8">
    <name type="scientific">Bactrocera dorsalis</name>
    <name type="common">Oriental fruit fly</name>
    <name type="synonym">Dacus dorsalis</name>
    <dbReference type="NCBI Taxonomy" id="27457"/>
    <lineage>
        <taxon>Eukaryota</taxon>
        <taxon>Metazoa</taxon>
        <taxon>Ecdysozoa</taxon>
        <taxon>Arthropoda</taxon>
        <taxon>Hexapoda</taxon>
        <taxon>Insecta</taxon>
        <taxon>Pterygota</taxon>
        <taxon>Neoptera</taxon>
        <taxon>Endopterygota</taxon>
        <taxon>Diptera</taxon>
        <taxon>Brachycera</taxon>
        <taxon>Muscomorpha</taxon>
        <taxon>Tephritoidea</taxon>
        <taxon>Tephritidae</taxon>
        <taxon>Bactrocera</taxon>
        <taxon>Bactrocera</taxon>
    </lineage>
</organism>
<sequence>MCSKVNFALLALAFAGIVANCQAATLDQRILGGEDVASGQFTFVASVRLDSAHVCGGSIIGARQILTAAHCVVDDNNQVVAADRVSARIGSLNQFASGKIIYAESIAVQPSYTYISNDVAVIQLSSAVEESSKISIIPIATSADQAPPVGTAISVAGWGEQSSGAAPYKLQSVAFSVASEEECTKGFPEHDESTFCLAHNLKEGSCLGDAGNGVAYNNRLVGVASFVVGACGSRYAEVFVNVTHFAEWIQTQL</sequence>
<dbReference type="InterPro" id="IPR043504">
    <property type="entry name" value="Peptidase_S1_PA_chymotrypsin"/>
</dbReference>
<evidence type="ECO:0000259" key="7">
    <source>
        <dbReference type="PROSITE" id="PS50240"/>
    </source>
</evidence>
<keyword evidence="4" id="KW-0720">Serine protease</keyword>
<name>A0A034WIP1_BACDO</name>
<dbReference type="PANTHER" id="PTHR24276">
    <property type="entry name" value="POLYSERASE-RELATED"/>
    <property type="match status" value="1"/>
</dbReference>
<feature type="signal peptide" evidence="6">
    <location>
        <begin position="1"/>
        <end position="23"/>
    </location>
</feature>
<dbReference type="GO" id="GO:0004252">
    <property type="term" value="F:serine-type endopeptidase activity"/>
    <property type="evidence" value="ECO:0007669"/>
    <property type="project" value="InterPro"/>
</dbReference>
<keyword evidence="5" id="KW-1015">Disulfide bond</keyword>
<evidence type="ECO:0000256" key="2">
    <source>
        <dbReference type="ARBA" id="ARBA00022670"/>
    </source>
</evidence>
<keyword evidence="2" id="KW-0645">Protease</keyword>
<feature type="domain" description="Peptidase S1" evidence="7">
    <location>
        <begin position="30"/>
        <end position="253"/>
    </location>
</feature>
<dbReference type="InterPro" id="IPR001314">
    <property type="entry name" value="Peptidase_S1A"/>
</dbReference>
<dbReference type="PROSITE" id="PS00134">
    <property type="entry name" value="TRYPSIN_HIS"/>
    <property type="match status" value="1"/>
</dbReference>
<evidence type="ECO:0000256" key="3">
    <source>
        <dbReference type="ARBA" id="ARBA00022801"/>
    </source>
</evidence>
<dbReference type="InterPro" id="IPR018114">
    <property type="entry name" value="TRYPSIN_HIS"/>
</dbReference>
<dbReference type="SUPFAM" id="SSF50494">
    <property type="entry name" value="Trypsin-like serine proteases"/>
    <property type="match status" value="1"/>
</dbReference>